<reference evidence="2 3" key="1">
    <citation type="submission" date="2015-12" db="EMBL/GenBank/DDBJ databases">
        <title>The genome of Folsomia candida.</title>
        <authorList>
            <person name="Faddeeva A."/>
            <person name="Derks M.F."/>
            <person name="Anvar Y."/>
            <person name="Smit S."/>
            <person name="Van Straalen N."/>
            <person name="Roelofs D."/>
        </authorList>
    </citation>
    <scope>NUCLEOTIDE SEQUENCE [LARGE SCALE GENOMIC DNA]</scope>
    <source>
        <strain evidence="2 3">VU population</strain>
        <tissue evidence="2">Whole body</tissue>
    </source>
</reference>
<dbReference type="EMBL" id="LNIX01000005">
    <property type="protein sequence ID" value="OXA54856.1"/>
    <property type="molecule type" value="Genomic_DNA"/>
</dbReference>
<evidence type="ECO:0000313" key="2">
    <source>
        <dbReference type="EMBL" id="OXA54856.1"/>
    </source>
</evidence>
<accession>A0A226EDV7</accession>
<name>A0A226EDV7_FOLCA</name>
<gene>
    <name evidence="2" type="ORF">Fcan01_11577</name>
</gene>
<protein>
    <submittedName>
        <fullName evidence="2">Uncharacterized protein</fullName>
    </submittedName>
</protein>
<feature type="chain" id="PRO_5012759361" evidence="1">
    <location>
        <begin position="24"/>
        <end position="285"/>
    </location>
</feature>
<keyword evidence="3" id="KW-1185">Reference proteome</keyword>
<evidence type="ECO:0000256" key="1">
    <source>
        <dbReference type="SAM" id="SignalP"/>
    </source>
</evidence>
<evidence type="ECO:0000313" key="3">
    <source>
        <dbReference type="Proteomes" id="UP000198287"/>
    </source>
</evidence>
<keyword evidence="1" id="KW-0732">Signal</keyword>
<sequence>MSDLVNICSIMVFCILKCLTCTGSEQEFLPVFDTLMYKLEPCDIQVLHDNVDQVSTDWFNINLPIKVVSEFKKMKSKQINIFKSVVDYKCKLAIILSRMALLSGKYNMAEISNTYIGTVVQGYTFFTDSQNREEVQGNDVVMMFVTTKSNRNKVVWSNTNGYDYLKIATVVLLGQGGFEICGWDNTVKSLKEEELYCREGTLCGNNFVELYMEIRVPFPVWCASKGAIGGVAEVILRKEMSSRFDIPDGSSVEDYILRLAFDMANETAIFEMLCSTHHSIVSIGP</sequence>
<feature type="signal peptide" evidence="1">
    <location>
        <begin position="1"/>
        <end position="23"/>
    </location>
</feature>
<dbReference type="AlphaFoldDB" id="A0A226EDV7"/>
<organism evidence="2 3">
    <name type="scientific">Folsomia candida</name>
    <name type="common">Springtail</name>
    <dbReference type="NCBI Taxonomy" id="158441"/>
    <lineage>
        <taxon>Eukaryota</taxon>
        <taxon>Metazoa</taxon>
        <taxon>Ecdysozoa</taxon>
        <taxon>Arthropoda</taxon>
        <taxon>Hexapoda</taxon>
        <taxon>Collembola</taxon>
        <taxon>Entomobryomorpha</taxon>
        <taxon>Isotomoidea</taxon>
        <taxon>Isotomidae</taxon>
        <taxon>Proisotominae</taxon>
        <taxon>Folsomia</taxon>
    </lineage>
</organism>
<proteinExistence type="predicted"/>
<dbReference type="Proteomes" id="UP000198287">
    <property type="component" value="Unassembled WGS sequence"/>
</dbReference>
<comment type="caution">
    <text evidence="2">The sequence shown here is derived from an EMBL/GenBank/DDBJ whole genome shotgun (WGS) entry which is preliminary data.</text>
</comment>